<sequence length="573" mass="63241">MPKNRREFLTSAAVGAAAAWSYGPRLAIAAEPQEKARPDRKTREIAADVVIVGAGLGGCAAALAALRNGLRVILTEPTDWIGGQLTSQAVPPDEHGHIEHHGANRSYRELREAIRDYYRRHYPLTPAARANPRLNPGNGSVSRLCHEPWVAVAVLEGLLAPYCSGGRCILLREHEPIAADVTGDAVRAVQVRSSKTGRELTLHAPHFIDASELGDLLPLTRTEFVIGAESRDQTRELHAAEVANPLNQQAFTMCFAADYRHGEHHVIDRPDEYRFWSEFVPNMSPPWPGRLLDLTYSTPSTLKPKELSFDPALGRTKALNLFRYRQIADVRNFEPGTYAGNITLVNWPQNDYVLGPLVGVSSKEAQRHIARAKQLSLSLLYWLQTEAPRPDGGTGFPGLCLRRDLMGTEDGLAKAPYVRESRRIRALFTITEEHVGRDNRSMVTGELAASVKAATFPDSVGVGSYHIDLHPSSSGENYIDFRSLPFQIPLGALLPQRMTNLIAANKNIGTTHITNGCYRLHPVEWGIGEAAGCLVSFVRQHRTTPHAVHQSSPLLRDFQKSLHQQGVETNWPG</sequence>
<keyword evidence="1" id="KW-1133">Transmembrane helix</keyword>
<keyword evidence="1" id="KW-0472">Membrane</keyword>
<dbReference type="PANTHER" id="PTHR42716:SF1">
    <property type="entry name" value="SLL0471 PROTEIN"/>
    <property type="match status" value="1"/>
</dbReference>
<dbReference type="InterPro" id="IPR005288">
    <property type="entry name" value="NadB"/>
</dbReference>
<keyword evidence="3" id="KW-1185">Reference proteome</keyword>
<dbReference type="Pfam" id="PF12831">
    <property type="entry name" value="FAD_oxidored"/>
    <property type="match status" value="1"/>
</dbReference>
<accession>A0A518B9N5</accession>
<evidence type="ECO:0000313" key="2">
    <source>
        <dbReference type="EMBL" id="QDU63695.1"/>
    </source>
</evidence>
<evidence type="ECO:0000313" key="3">
    <source>
        <dbReference type="Proteomes" id="UP000317093"/>
    </source>
</evidence>
<feature type="transmembrane region" description="Helical" evidence="1">
    <location>
        <begin position="45"/>
        <end position="66"/>
    </location>
</feature>
<dbReference type="EMBL" id="CP036279">
    <property type="protein sequence ID" value="QDU63695.1"/>
    <property type="molecule type" value="Genomic_DNA"/>
</dbReference>
<evidence type="ECO:0000256" key="1">
    <source>
        <dbReference type="SAM" id="Phobius"/>
    </source>
</evidence>
<keyword evidence="1" id="KW-0812">Transmembrane</keyword>
<organism evidence="2 3">
    <name type="scientific">Kolteria novifilia</name>
    <dbReference type="NCBI Taxonomy" id="2527975"/>
    <lineage>
        <taxon>Bacteria</taxon>
        <taxon>Pseudomonadati</taxon>
        <taxon>Planctomycetota</taxon>
        <taxon>Planctomycetia</taxon>
        <taxon>Kolteriales</taxon>
        <taxon>Kolteriaceae</taxon>
        <taxon>Kolteria</taxon>
    </lineage>
</organism>
<name>A0A518B9N5_9BACT</name>
<dbReference type="RefSeq" id="WP_145261355.1">
    <property type="nucleotide sequence ID" value="NZ_CP036279.1"/>
</dbReference>
<dbReference type="Gene3D" id="3.50.50.60">
    <property type="entry name" value="FAD/NAD(P)-binding domain"/>
    <property type="match status" value="1"/>
</dbReference>
<dbReference type="OrthoDB" id="615715at2"/>
<dbReference type="GO" id="GO:0009435">
    <property type="term" value="P:NAD+ biosynthetic process"/>
    <property type="evidence" value="ECO:0007669"/>
    <property type="project" value="InterPro"/>
</dbReference>
<dbReference type="PROSITE" id="PS51318">
    <property type="entry name" value="TAT"/>
    <property type="match status" value="1"/>
</dbReference>
<dbReference type="InterPro" id="IPR006311">
    <property type="entry name" value="TAT_signal"/>
</dbReference>
<dbReference type="AlphaFoldDB" id="A0A518B9N5"/>
<protein>
    <submittedName>
        <fullName evidence="2">Putative FAD-binding dehydrogenase</fullName>
    </submittedName>
</protein>
<reference evidence="2 3" key="1">
    <citation type="submission" date="2019-02" db="EMBL/GenBank/DDBJ databases">
        <title>Deep-cultivation of Planctomycetes and their phenomic and genomic characterization uncovers novel biology.</title>
        <authorList>
            <person name="Wiegand S."/>
            <person name="Jogler M."/>
            <person name="Boedeker C."/>
            <person name="Pinto D."/>
            <person name="Vollmers J."/>
            <person name="Rivas-Marin E."/>
            <person name="Kohn T."/>
            <person name="Peeters S.H."/>
            <person name="Heuer A."/>
            <person name="Rast P."/>
            <person name="Oberbeckmann S."/>
            <person name="Bunk B."/>
            <person name="Jeske O."/>
            <person name="Meyerdierks A."/>
            <person name="Storesund J.E."/>
            <person name="Kallscheuer N."/>
            <person name="Luecker S."/>
            <person name="Lage O.M."/>
            <person name="Pohl T."/>
            <person name="Merkel B.J."/>
            <person name="Hornburger P."/>
            <person name="Mueller R.-W."/>
            <person name="Bruemmer F."/>
            <person name="Labrenz M."/>
            <person name="Spormann A.M."/>
            <person name="Op den Camp H."/>
            <person name="Overmann J."/>
            <person name="Amann R."/>
            <person name="Jetten M.S.M."/>
            <person name="Mascher T."/>
            <person name="Medema M.H."/>
            <person name="Devos D.P."/>
            <person name="Kaster A.-K."/>
            <person name="Ovreas L."/>
            <person name="Rohde M."/>
            <person name="Galperin M.Y."/>
            <person name="Jogler C."/>
        </authorList>
    </citation>
    <scope>NUCLEOTIDE SEQUENCE [LARGE SCALE GENOMIC DNA]</scope>
    <source>
        <strain evidence="2 3">Pan216</strain>
    </source>
</reference>
<dbReference type="Proteomes" id="UP000317093">
    <property type="component" value="Chromosome"/>
</dbReference>
<proteinExistence type="predicted"/>
<dbReference type="GO" id="GO:0008734">
    <property type="term" value="F:L-aspartate oxidase activity"/>
    <property type="evidence" value="ECO:0007669"/>
    <property type="project" value="InterPro"/>
</dbReference>
<dbReference type="SUPFAM" id="SSF51905">
    <property type="entry name" value="FAD/NAD(P)-binding domain"/>
    <property type="match status" value="1"/>
</dbReference>
<dbReference type="InterPro" id="IPR036188">
    <property type="entry name" value="FAD/NAD-bd_sf"/>
</dbReference>
<gene>
    <name evidence="2" type="ORF">Pan216_45760</name>
</gene>
<dbReference type="KEGG" id="knv:Pan216_45760"/>
<dbReference type="PANTHER" id="PTHR42716">
    <property type="entry name" value="L-ASPARTATE OXIDASE"/>
    <property type="match status" value="1"/>
</dbReference>